<dbReference type="SUPFAM" id="SSF50037">
    <property type="entry name" value="C-terminal domain of transcriptional repressors"/>
    <property type="match status" value="1"/>
</dbReference>
<reference evidence="3" key="1">
    <citation type="submission" date="2020-05" db="EMBL/GenBank/DDBJ databases">
        <authorList>
            <person name="Zhu T."/>
            <person name="Keshari N."/>
            <person name="Lu X."/>
        </authorList>
    </citation>
    <scope>NUCLEOTIDE SEQUENCE</scope>
    <source>
        <strain evidence="3">NK1-12</strain>
    </source>
</reference>
<keyword evidence="1" id="KW-0408">Iron</keyword>
<protein>
    <submittedName>
        <fullName evidence="3">Ferrous iron transport protein A</fullName>
    </submittedName>
</protein>
<dbReference type="InterPro" id="IPR053184">
    <property type="entry name" value="FeoA-like"/>
</dbReference>
<dbReference type="EMBL" id="CP053586">
    <property type="protein sequence ID" value="WNZ22510.1"/>
    <property type="molecule type" value="Genomic_DNA"/>
</dbReference>
<name>A0AA96WCN3_9CYAN</name>
<sequence length="128" mass="13820">MIKKLPSAIDRLNPSPREDWSFTFLGGNLEREALPTYGADDRDLGEAASLELSVMPLAKAQVGDRLCIVSLRGNPHTIQHLHHMGFCPGAEAQIISRSLNGSVVVTIGDTRLGLGARMSQQVMVSTPL</sequence>
<proteinExistence type="predicted"/>
<evidence type="ECO:0000256" key="1">
    <source>
        <dbReference type="ARBA" id="ARBA00023004"/>
    </source>
</evidence>
<evidence type="ECO:0000313" key="3">
    <source>
        <dbReference type="EMBL" id="WNZ22510.1"/>
    </source>
</evidence>
<feature type="domain" description="Ferrous iron transporter FeoA-like" evidence="2">
    <location>
        <begin position="55"/>
        <end position="126"/>
    </location>
</feature>
<dbReference type="SMART" id="SM00899">
    <property type="entry name" value="FeoA"/>
    <property type="match status" value="1"/>
</dbReference>
<accession>A0AA96WCN3</accession>
<gene>
    <name evidence="3" type="ORF">HJG54_06315</name>
</gene>
<dbReference type="InterPro" id="IPR007167">
    <property type="entry name" value="Fe-transptr_FeoA-like"/>
</dbReference>
<evidence type="ECO:0000259" key="2">
    <source>
        <dbReference type="SMART" id="SM00899"/>
    </source>
</evidence>
<dbReference type="PANTHER" id="PTHR43151">
    <property type="entry name" value="FEOA FAMILY PROTEIN"/>
    <property type="match status" value="1"/>
</dbReference>
<dbReference type="InterPro" id="IPR038157">
    <property type="entry name" value="FeoA_core_dom"/>
</dbReference>
<organism evidence="3">
    <name type="scientific">Leptolyngbya sp. NK1-12</name>
    <dbReference type="NCBI Taxonomy" id="2547451"/>
    <lineage>
        <taxon>Bacteria</taxon>
        <taxon>Bacillati</taxon>
        <taxon>Cyanobacteriota</taxon>
        <taxon>Cyanophyceae</taxon>
        <taxon>Leptolyngbyales</taxon>
        <taxon>Leptolyngbyaceae</taxon>
        <taxon>Leptolyngbya group</taxon>
        <taxon>Leptolyngbya</taxon>
    </lineage>
</organism>
<dbReference type="GO" id="GO:0046914">
    <property type="term" value="F:transition metal ion binding"/>
    <property type="evidence" value="ECO:0007669"/>
    <property type="project" value="InterPro"/>
</dbReference>
<dbReference type="InterPro" id="IPR008988">
    <property type="entry name" value="Transcriptional_repressor_C"/>
</dbReference>
<dbReference type="RefSeq" id="WP_316433972.1">
    <property type="nucleotide sequence ID" value="NZ_CP053586.1"/>
</dbReference>
<dbReference type="Pfam" id="PF04023">
    <property type="entry name" value="FeoA"/>
    <property type="match status" value="1"/>
</dbReference>
<dbReference type="PANTHER" id="PTHR43151:SF1">
    <property type="entry name" value="SSR2333 PROTEIN"/>
    <property type="match status" value="1"/>
</dbReference>
<dbReference type="AlphaFoldDB" id="A0AA96WCN3"/>
<dbReference type="Gene3D" id="2.30.30.90">
    <property type="match status" value="1"/>
</dbReference>